<organism evidence="1 2">
    <name type="scientific">Candidatus Limivivens merdigallinarum</name>
    <dbReference type="NCBI Taxonomy" id="2840859"/>
    <lineage>
        <taxon>Bacteria</taxon>
        <taxon>Bacillati</taxon>
        <taxon>Bacillota</taxon>
        <taxon>Clostridia</taxon>
        <taxon>Lachnospirales</taxon>
        <taxon>Lachnospiraceae</taxon>
        <taxon>Lachnospiraceae incertae sedis</taxon>
        <taxon>Candidatus Limivivens</taxon>
    </lineage>
</organism>
<comment type="caution">
    <text evidence="1">The sequence shown here is derived from an EMBL/GenBank/DDBJ whole genome shotgun (WGS) entry which is preliminary data.</text>
</comment>
<dbReference type="Proteomes" id="UP000886886">
    <property type="component" value="Unassembled WGS sequence"/>
</dbReference>
<evidence type="ECO:0000313" key="1">
    <source>
        <dbReference type="EMBL" id="HIQ97122.1"/>
    </source>
</evidence>
<gene>
    <name evidence="1" type="ORF">IAB26_11240</name>
</gene>
<reference evidence="1" key="1">
    <citation type="submission" date="2020-10" db="EMBL/GenBank/DDBJ databases">
        <authorList>
            <person name="Gilroy R."/>
        </authorList>
    </citation>
    <scope>NUCLEOTIDE SEQUENCE</scope>
    <source>
        <strain evidence="1">ChiSjej3B21-11622</strain>
    </source>
</reference>
<reference evidence="1" key="2">
    <citation type="journal article" date="2021" name="PeerJ">
        <title>Extensive microbial diversity within the chicken gut microbiome revealed by metagenomics and culture.</title>
        <authorList>
            <person name="Gilroy R."/>
            <person name="Ravi A."/>
            <person name="Getino M."/>
            <person name="Pursley I."/>
            <person name="Horton D.L."/>
            <person name="Alikhan N.F."/>
            <person name="Baker D."/>
            <person name="Gharbi K."/>
            <person name="Hall N."/>
            <person name="Watson M."/>
            <person name="Adriaenssens E.M."/>
            <person name="Foster-Nyarko E."/>
            <person name="Jarju S."/>
            <person name="Secka A."/>
            <person name="Antonio M."/>
            <person name="Oren A."/>
            <person name="Chaudhuri R.R."/>
            <person name="La Ragione R."/>
            <person name="Hildebrand F."/>
            <person name="Pallen M.J."/>
        </authorList>
    </citation>
    <scope>NUCLEOTIDE SEQUENCE</scope>
    <source>
        <strain evidence="1">ChiSjej3B21-11622</strain>
    </source>
</reference>
<protein>
    <submittedName>
        <fullName evidence="1">Uncharacterized protein</fullName>
    </submittedName>
</protein>
<dbReference type="AlphaFoldDB" id="A0A9D0ZWZ2"/>
<sequence length="54" mass="6605">MAELHFESQEVEEYYKKQRRILGISHPCRWDYQEVITREDVENYIKDAKNILSC</sequence>
<name>A0A9D0ZWZ2_9FIRM</name>
<accession>A0A9D0ZWZ2</accession>
<proteinExistence type="predicted"/>
<evidence type="ECO:0000313" key="2">
    <source>
        <dbReference type="Proteomes" id="UP000886886"/>
    </source>
</evidence>
<dbReference type="EMBL" id="DVFT01000164">
    <property type="protein sequence ID" value="HIQ97122.1"/>
    <property type="molecule type" value="Genomic_DNA"/>
</dbReference>